<evidence type="ECO:0000313" key="1">
    <source>
        <dbReference type="EMBL" id="EMF42577.1"/>
    </source>
</evidence>
<protein>
    <submittedName>
        <fullName evidence="1">Uncharacterized protein</fullName>
    </submittedName>
</protein>
<proteinExistence type="predicted"/>
<dbReference type="AlphaFoldDB" id="M3EW45"/>
<organism evidence="1 2">
    <name type="scientific">Leptospira interrogans serovar Lora str. TE 1992</name>
    <dbReference type="NCBI Taxonomy" id="1193028"/>
    <lineage>
        <taxon>Bacteria</taxon>
        <taxon>Pseudomonadati</taxon>
        <taxon>Spirochaetota</taxon>
        <taxon>Spirochaetia</taxon>
        <taxon>Leptospirales</taxon>
        <taxon>Leptospiraceae</taxon>
        <taxon>Leptospira</taxon>
    </lineage>
</organism>
<gene>
    <name evidence="1" type="ORF">LEP1GSC067_3826</name>
</gene>
<dbReference type="EMBL" id="AKWW02000036">
    <property type="protein sequence ID" value="EMF42577.1"/>
    <property type="molecule type" value="Genomic_DNA"/>
</dbReference>
<evidence type="ECO:0000313" key="2">
    <source>
        <dbReference type="Proteomes" id="UP000011754"/>
    </source>
</evidence>
<dbReference type="Proteomes" id="UP000011754">
    <property type="component" value="Unassembled WGS sequence"/>
</dbReference>
<comment type="caution">
    <text evidence="1">The sequence shown here is derived from an EMBL/GenBank/DDBJ whole genome shotgun (WGS) entry which is preliminary data.</text>
</comment>
<name>M3EW45_LEPIR</name>
<accession>M3EW45</accession>
<sequence>MKQVLIKNRGPEFLRKFYLFFENFYKILKRSYTIVLL</sequence>
<reference evidence="1 2" key="1">
    <citation type="submission" date="2013-01" db="EMBL/GenBank/DDBJ databases">
        <authorList>
            <person name="Harkins D.M."/>
            <person name="Durkin A.S."/>
            <person name="Brinkac L.M."/>
            <person name="Haft D.H."/>
            <person name="Selengut J.D."/>
            <person name="Sanka R."/>
            <person name="DePew J."/>
            <person name="Purushe J."/>
            <person name="Hartskeerl R.A."/>
            <person name="Ahmed A."/>
            <person name="van der Linden H."/>
            <person name="Goris M.G.A."/>
            <person name="Vinetz J.M."/>
            <person name="Sutton G.G."/>
            <person name="Nierman W.C."/>
            <person name="Fouts D.E."/>
        </authorList>
    </citation>
    <scope>NUCLEOTIDE SEQUENCE [LARGE SCALE GENOMIC DNA]</scope>
    <source>
        <strain evidence="1 2">TE 1992</strain>
    </source>
</reference>